<dbReference type="EMBL" id="VSSQ01001060">
    <property type="protein sequence ID" value="MPM04678.1"/>
    <property type="molecule type" value="Genomic_DNA"/>
</dbReference>
<feature type="transmembrane region" description="Helical" evidence="1">
    <location>
        <begin position="59"/>
        <end position="76"/>
    </location>
</feature>
<keyword evidence="1" id="KW-0472">Membrane</keyword>
<name>A0A644WMK4_9ZZZZ</name>
<keyword evidence="1" id="KW-1133">Transmembrane helix</keyword>
<dbReference type="AlphaFoldDB" id="A0A644WMK4"/>
<evidence type="ECO:0000256" key="1">
    <source>
        <dbReference type="SAM" id="Phobius"/>
    </source>
</evidence>
<proteinExistence type="predicted"/>
<evidence type="ECO:0000313" key="2">
    <source>
        <dbReference type="EMBL" id="MPM04678.1"/>
    </source>
</evidence>
<protein>
    <submittedName>
        <fullName evidence="2">Uncharacterized protein</fullName>
    </submittedName>
</protein>
<keyword evidence="1" id="KW-0812">Transmembrane</keyword>
<accession>A0A644WMK4</accession>
<sequence>MTTMKIVILTLNFCLGLIFIWASYSKGQLFSNIFRDIAISKKPENFEEKIKDVREIWRVFGYVFSGANLLLLLMVLKS</sequence>
<comment type="caution">
    <text evidence="2">The sequence shown here is derived from an EMBL/GenBank/DDBJ whole genome shotgun (WGS) entry which is preliminary data.</text>
</comment>
<organism evidence="2">
    <name type="scientific">bioreactor metagenome</name>
    <dbReference type="NCBI Taxonomy" id="1076179"/>
    <lineage>
        <taxon>unclassified sequences</taxon>
        <taxon>metagenomes</taxon>
        <taxon>ecological metagenomes</taxon>
    </lineage>
</organism>
<feature type="transmembrane region" description="Helical" evidence="1">
    <location>
        <begin position="6"/>
        <end position="24"/>
    </location>
</feature>
<gene>
    <name evidence="2" type="ORF">SDC9_50957</name>
</gene>
<reference evidence="2" key="1">
    <citation type="submission" date="2019-08" db="EMBL/GenBank/DDBJ databases">
        <authorList>
            <person name="Kucharzyk K."/>
            <person name="Murdoch R.W."/>
            <person name="Higgins S."/>
            <person name="Loffler F."/>
        </authorList>
    </citation>
    <scope>NUCLEOTIDE SEQUENCE</scope>
</reference>